<dbReference type="Pfam" id="PF09346">
    <property type="entry name" value="SMI1_KNR4"/>
    <property type="match status" value="1"/>
</dbReference>
<proteinExistence type="predicted"/>
<evidence type="ECO:0000313" key="3">
    <source>
        <dbReference type="Proteomes" id="UP000186004"/>
    </source>
</evidence>
<dbReference type="Pfam" id="PF14414">
    <property type="entry name" value="WHH"/>
    <property type="match status" value="1"/>
</dbReference>
<feature type="domain" description="Knr4/Smi1-like" evidence="1">
    <location>
        <begin position="145"/>
        <end position="285"/>
    </location>
</feature>
<evidence type="ECO:0000259" key="1">
    <source>
        <dbReference type="SMART" id="SM00860"/>
    </source>
</evidence>
<organism evidence="2 3">
    <name type="scientific">Micromonospora avicenniae</name>
    <dbReference type="NCBI Taxonomy" id="1198245"/>
    <lineage>
        <taxon>Bacteria</taxon>
        <taxon>Bacillati</taxon>
        <taxon>Actinomycetota</taxon>
        <taxon>Actinomycetes</taxon>
        <taxon>Micromonosporales</taxon>
        <taxon>Micromonosporaceae</taxon>
        <taxon>Micromonospora</taxon>
    </lineage>
</organism>
<name>A0A1N7CM36_9ACTN</name>
<dbReference type="STRING" id="1198245.SAMN05444858_113147"/>
<accession>A0A1N7CM36</accession>
<dbReference type="Proteomes" id="UP000186004">
    <property type="component" value="Unassembled WGS sequence"/>
</dbReference>
<dbReference type="Gene3D" id="3.40.1580.10">
    <property type="entry name" value="SMI1/KNR4-like"/>
    <property type="match status" value="1"/>
</dbReference>
<keyword evidence="3" id="KW-1185">Reference proteome</keyword>
<dbReference type="InterPro" id="IPR018958">
    <property type="entry name" value="Knr4/Smi1-like_dom"/>
</dbReference>
<dbReference type="InterPro" id="IPR037883">
    <property type="entry name" value="Knr4/Smi1-like_sf"/>
</dbReference>
<reference evidence="2 3" key="1">
    <citation type="submission" date="2017-01" db="EMBL/GenBank/DDBJ databases">
        <authorList>
            <person name="Mah S.A."/>
            <person name="Swanson W.J."/>
            <person name="Moy G.W."/>
            <person name="Vacquier V.D."/>
        </authorList>
    </citation>
    <scope>NUCLEOTIDE SEQUENCE [LARGE SCALE GENOMIC DNA]</scope>
    <source>
        <strain evidence="2 3">DSM 45758</strain>
    </source>
</reference>
<dbReference type="InterPro" id="IPR032869">
    <property type="entry name" value="WHH_dom_containing"/>
</dbReference>
<dbReference type="SMART" id="SM00860">
    <property type="entry name" value="SMI1_KNR4"/>
    <property type="match status" value="1"/>
</dbReference>
<evidence type="ECO:0000313" key="2">
    <source>
        <dbReference type="EMBL" id="SIR64671.1"/>
    </source>
</evidence>
<gene>
    <name evidence="2" type="ORF">SAMN05444858_113147</name>
</gene>
<dbReference type="AlphaFoldDB" id="A0A1N7CM36"/>
<sequence>MSGAVRVPGARYAFSVFHPASPMLRIRYRQGVAVDPHGFPDWIPYAREVVELPPLPTGTGVDVARVLAVVTANLVLADPADPDARTPVGWTWAHLPGARRVALVPAELHAAFRHLGGISTGDADHGRRGLPVDSVDPPPIEVTERLSPEVVALVEERIGGPLPAGYRDFLTRTNGGRPGWPAVHPRFGFVVDQPFLGLARTDGLQDLNYANTWWADRFPSDWLAIGHVQGGLLLVKIRGEDSGSIWYWDDDDPRARDGDSPAEVGDRLLHRCAEGFGSFWHALRAVPATLWEAAATAVAEGRSVRVDDDRIGTALPAARRAGAR</sequence>
<dbReference type="EMBL" id="FTNF01000013">
    <property type="protein sequence ID" value="SIR64671.1"/>
    <property type="molecule type" value="Genomic_DNA"/>
</dbReference>
<dbReference type="SUPFAM" id="SSF160631">
    <property type="entry name" value="SMI1/KNR4-like"/>
    <property type="match status" value="1"/>
</dbReference>
<protein>
    <submittedName>
        <fullName evidence="2">SMI1 / KNR4 family (SUKH-1)</fullName>
    </submittedName>
</protein>